<dbReference type="InterPro" id="IPR036411">
    <property type="entry name" value="TorD-like_sf"/>
</dbReference>
<dbReference type="Proteomes" id="UP001163266">
    <property type="component" value="Chromosome"/>
</dbReference>
<dbReference type="PANTHER" id="PTHR43680">
    <property type="entry name" value="NITRATE REDUCTASE MOLYBDENUM COFACTOR ASSEMBLY CHAPERONE"/>
    <property type="match status" value="1"/>
</dbReference>
<organism evidence="2 3">
    <name type="scientific">Caldimonas aquatica</name>
    <dbReference type="NCBI Taxonomy" id="376175"/>
    <lineage>
        <taxon>Bacteria</taxon>
        <taxon>Pseudomonadati</taxon>
        <taxon>Pseudomonadota</taxon>
        <taxon>Betaproteobacteria</taxon>
        <taxon>Burkholderiales</taxon>
        <taxon>Sphaerotilaceae</taxon>
        <taxon>Caldimonas</taxon>
    </lineage>
</organism>
<evidence type="ECO:0000313" key="2">
    <source>
        <dbReference type="EMBL" id="UZD56004.1"/>
    </source>
</evidence>
<dbReference type="Gene3D" id="1.10.3480.10">
    <property type="entry name" value="TorD-like"/>
    <property type="match status" value="1"/>
</dbReference>
<name>A0ABY6MVJ0_9BURK</name>
<reference evidence="2" key="1">
    <citation type="submission" date="2022-10" db="EMBL/GenBank/DDBJ databases">
        <title>Complete genome sequence of Schlegelella aquatica LMG 23380.</title>
        <authorList>
            <person name="Musilova J."/>
            <person name="Kourilova X."/>
            <person name="Bezdicek M."/>
            <person name="Hermankova K."/>
            <person name="Obruca S."/>
            <person name="Sedlar K."/>
        </authorList>
    </citation>
    <scope>NUCLEOTIDE SEQUENCE</scope>
    <source>
        <strain evidence="2">LMG 23380</strain>
    </source>
</reference>
<dbReference type="RefSeq" id="WP_264893765.1">
    <property type="nucleotide sequence ID" value="NZ_CP110257.1"/>
</dbReference>
<gene>
    <name evidence="2" type="primary">narJ</name>
    <name evidence="2" type="ORF">OMP39_05335</name>
</gene>
<keyword evidence="3" id="KW-1185">Reference proteome</keyword>
<dbReference type="SUPFAM" id="SSF89155">
    <property type="entry name" value="TorD-like"/>
    <property type="match status" value="1"/>
</dbReference>
<dbReference type="InterPro" id="IPR003765">
    <property type="entry name" value="NO3_reductase_chaperone_NarJ"/>
</dbReference>
<proteinExistence type="predicted"/>
<dbReference type="InterPro" id="IPR020945">
    <property type="entry name" value="DMSO/NO3_reduct_chaperone"/>
</dbReference>
<dbReference type="PANTHER" id="PTHR43680:SF2">
    <property type="entry name" value="NITRATE REDUCTASE MOLYBDENUM COFACTOR ASSEMBLY CHAPERONE NARJ"/>
    <property type="match status" value="1"/>
</dbReference>
<protein>
    <submittedName>
        <fullName evidence="2">Nitrate reductase molybdenum cofactor assembly chaperone</fullName>
    </submittedName>
</protein>
<evidence type="ECO:0000256" key="1">
    <source>
        <dbReference type="ARBA" id="ARBA00023063"/>
    </source>
</evidence>
<dbReference type="Pfam" id="PF02613">
    <property type="entry name" value="Nitrate_red_del"/>
    <property type="match status" value="1"/>
</dbReference>
<dbReference type="NCBIfam" id="TIGR00684">
    <property type="entry name" value="narJ"/>
    <property type="match status" value="1"/>
</dbReference>
<evidence type="ECO:0000313" key="3">
    <source>
        <dbReference type="Proteomes" id="UP001163266"/>
    </source>
</evidence>
<sequence>MKRTLKCLSLLLGYPSQVLCESVAALRGALDAERALPPAVRQALEPLLRELEQRELLELQAAYSELFDGSRALSLHLFEHVHGESRARGQALIDLAEQYAAHGLMIDAQELPDYLPLFLEFLSFLPPRQAREWLAQPVHVLEALRERLKTRDARYAAVFDALVILSGAQGDPELVAAVRAQLGAQEAQALDDLWQERPVTFSTPAPVLSRVAPGGPTSP</sequence>
<keyword evidence="1" id="KW-0534">Nitrate assimilation</keyword>
<dbReference type="EMBL" id="CP110257">
    <property type="protein sequence ID" value="UZD56004.1"/>
    <property type="molecule type" value="Genomic_DNA"/>
</dbReference>
<accession>A0ABY6MVJ0</accession>